<dbReference type="CDD" id="cd00200">
    <property type="entry name" value="WD40"/>
    <property type="match status" value="3"/>
</dbReference>
<feature type="repeat" description="WD" evidence="3">
    <location>
        <begin position="1044"/>
        <end position="1085"/>
    </location>
</feature>
<feature type="repeat" description="WD" evidence="3">
    <location>
        <begin position="876"/>
        <end position="917"/>
    </location>
</feature>
<keyword evidence="1 3" id="KW-0853">WD repeat</keyword>
<dbReference type="PANTHER" id="PTHR44019">
    <property type="entry name" value="WD REPEAT-CONTAINING PROTEIN 55"/>
    <property type="match status" value="1"/>
</dbReference>
<organism evidence="6">
    <name type="scientific">Fusarium oxysporum f. sp. vasinfectum 25433</name>
    <dbReference type="NCBI Taxonomy" id="1089449"/>
    <lineage>
        <taxon>Eukaryota</taxon>
        <taxon>Fungi</taxon>
        <taxon>Dikarya</taxon>
        <taxon>Ascomycota</taxon>
        <taxon>Pezizomycotina</taxon>
        <taxon>Sordariomycetes</taxon>
        <taxon>Hypocreomycetidae</taxon>
        <taxon>Hypocreales</taxon>
        <taxon>Nectriaceae</taxon>
        <taxon>Fusarium</taxon>
        <taxon>Fusarium oxysporum species complex</taxon>
    </lineage>
</organism>
<dbReference type="InterPro" id="IPR036322">
    <property type="entry name" value="WD40_repeat_dom_sf"/>
</dbReference>
<dbReference type="InterPro" id="IPR050505">
    <property type="entry name" value="WDR55/POC1"/>
</dbReference>
<dbReference type="Gene3D" id="3.40.50.300">
    <property type="entry name" value="P-loop containing nucleotide triphosphate hydrolases"/>
    <property type="match status" value="1"/>
</dbReference>
<dbReference type="Gene3D" id="2.130.10.10">
    <property type="entry name" value="YVTN repeat-like/Quinoprotein amine dehydrogenase"/>
    <property type="match status" value="5"/>
</dbReference>
<feature type="coiled-coil region" evidence="4">
    <location>
        <begin position="25"/>
        <end position="59"/>
    </location>
</feature>
<feature type="repeat" description="WD" evidence="3">
    <location>
        <begin position="1170"/>
        <end position="1211"/>
    </location>
</feature>
<dbReference type="PROSITE" id="PS00678">
    <property type="entry name" value="WD_REPEATS_1"/>
    <property type="match status" value="7"/>
</dbReference>
<feature type="repeat" description="WD" evidence="3">
    <location>
        <begin position="1212"/>
        <end position="1253"/>
    </location>
</feature>
<evidence type="ECO:0000256" key="3">
    <source>
        <dbReference type="PROSITE-ProRule" id="PRU00221"/>
    </source>
</evidence>
<feature type="repeat" description="WD" evidence="3">
    <location>
        <begin position="834"/>
        <end position="875"/>
    </location>
</feature>
<feature type="repeat" description="WD" evidence="3">
    <location>
        <begin position="750"/>
        <end position="791"/>
    </location>
</feature>
<dbReference type="PANTHER" id="PTHR44019:SF8">
    <property type="entry name" value="POC1 CENTRIOLAR PROTEIN HOMOLOG"/>
    <property type="match status" value="1"/>
</dbReference>
<dbReference type="SUPFAM" id="SSF50978">
    <property type="entry name" value="WD40 repeat-like"/>
    <property type="match status" value="2"/>
</dbReference>
<feature type="domain" description="Nephrocystin 3-like N-terminal" evidence="5">
    <location>
        <begin position="186"/>
        <end position="346"/>
    </location>
</feature>
<feature type="repeat" description="WD" evidence="3">
    <location>
        <begin position="792"/>
        <end position="833"/>
    </location>
</feature>
<dbReference type="Proteomes" id="UP000030701">
    <property type="component" value="Unassembled WGS sequence"/>
</dbReference>
<evidence type="ECO:0000256" key="1">
    <source>
        <dbReference type="ARBA" id="ARBA00022574"/>
    </source>
</evidence>
<dbReference type="InterPro" id="IPR056884">
    <property type="entry name" value="NPHP3-like_N"/>
</dbReference>
<accession>X0L5S2</accession>
<reference evidence="6" key="1">
    <citation type="submission" date="2011-11" db="EMBL/GenBank/DDBJ databases">
        <title>The Genome Sequence of Fusarium oxysporum Cotton.</title>
        <authorList>
            <consortium name="The Broad Institute Genome Sequencing Platform"/>
            <person name="Ma L.-J."/>
            <person name="Gale L.R."/>
            <person name="Schwartz D.C."/>
            <person name="Zhou S."/>
            <person name="Corby-Kistler H."/>
            <person name="Young S.K."/>
            <person name="Zeng Q."/>
            <person name="Gargeya S."/>
            <person name="Fitzgerald M."/>
            <person name="Haas B."/>
            <person name="Abouelleil A."/>
            <person name="Alvarado L."/>
            <person name="Arachchi H.M."/>
            <person name="Berlin A."/>
            <person name="Brown A."/>
            <person name="Chapman S.B."/>
            <person name="Chen Z."/>
            <person name="Dunbar C."/>
            <person name="Freedman E."/>
            <person name="Gearin G."/>
            <person name="Goldberg J."/>
            <person name="Griggs A."/>
            <person name="Gujja S."/>
            <person name="Heiman D."/>
            <person name="Howarth C."/>
            <person name="Larson L."/>
            <person name="Lui A."/>
            <person name="MacDonald P.J.P."/>
            <person name="Montmayeur A."/>
            <person name="Murphy C."/>
            <person name="Neiman D."/>
            <person name="Pearson M."/>
            <person name="Priest M."/>
            <person name="Roberts A."/>
            <person name="Saif S."/>
            <person name="Shea T."/>
            <person name="Shenoy N."/>
            <person name="Sisk P."/>
            <person name="Stolte C."/>
            <person name="Sykes S."/>
            <person name="Wortman J."/>
            <person name="Nusbaum C."/>
            <person name="Birren B."/>
        </authorList>
    </citation>
    <scope>NUCLEOTIDE SEQUENCE [LARGE SCALE GENOMIC DNA]</scope>
    <source>
        <strain evidence="6">25433</strain>
    </source>
</reference>
<proteinExistence type="predicted"/>
<protein>
    <recommendedName>
        <fullName evidence="5">Nephrocystin 3-like N-terminal domain-containing protein</fullName>
    </recommendedName>
</protein>
<dbReference type="SMART" id="SM00320">
    <property type="entry name" value="WD40"/>
    <property type="match status" value="14"/>
</dbReference>
<keyword evidence="2" id="KW-0677">Repeat</keyword>
<dbReference type="SUPFAM" id="SSF117289">
    <property type="entry name" value="Nucleoporin domain"/>
    <property type="match status" value="1"/>
</dbReference>
<dbReference type="PROSITE" id="PS50294">
    <property type="entry name" value="WD_REPEATS_REGION"/>
    <property type="match status" value="13"/>
</dbReference>
<gene>
    <name evidence="6" type="ORF">FOTG_15324</name>
</gene>
<feature type="repeat" description="WD" evidence="3">
    <location>
        <begin position="1002"/>
        <end position="1043"/>
    </location>
</feature>
<dbReference type="InterPro" id="IPR001680">
    <property type="entry name" value="WD40_rpt"/>
</dbReference>
<dbReference type="InterPro" id="IPR020472">
    <property type="entry name" value="WD40_PAC1"/>
</dbReference>
<evidence type="ECO:0000256" key="2">
    <source>
        <dbReference type="ARBA" id="ARBA00022737"/>
    </source>
</evidence>
<dbReference type="HOGENOM" id="CLU_000288_6_16_1"/>
<feature type="repeat" description="WD" evidence="3">
    <location>
        <begin position="960"/>
        <end position="1001"/>
    </location>
</feature>
<dbReference type="InterPro" id="IPR019775">
    <property type="entry name" value="WD40_repeat_CS"/>
</dbReference>
<sequence>MAEALGVASSVIAVVDLSAKVFSLCLQYFQEVKNAKDDIERLRKEVADFQTTTEQVRDLIEGPRGQELESSRQLGSAIKDGRSTLEKLAQALEPSKHRKAMSLLGVRALKWPFESKDIERTIQRLARCRANLLLALNVDQTAILQNVDHNIALNRLPIAEGASFDSHAEEHNPTCLPNTRVELLKDVSRWIDNPDSKPIFWLNGMAGTGKSTISRTVAWSRSQYGNLGASFFFKRGEADRGNLAKFVPTLARQLASSVPKTAPHIVNAAKADSVIFGKAVREQFDKLILRPMLKMPQHSQRVSPLVIVIDALDECERDDDIRLLINLFSSAQSPQLPLLRIFITSRPELPIRLGFSTIKGTYQHLILHEIPAPTLKHDIQTFLQHELGSIRQNFNLCVEEEQKLPLDWPGEANLQRLVMMAVPLFIFASTICRFIADWRYGNPNKQLQKVLNHMRGSHVSKLDMTYAPVLEQQLIDKSPSERGEIIQEFRLIVGTIVTLASPLAIRGLALILNVPQDTVADRLRMLHSVLNVPSTLDSPVRLLHLSFRDYLIEPKNKEKNQFWVDKELTDRNLAKQCLRTMRDGLRENICDIQIPGTRRSTIDSQQINACLSPALQYACLYWMHHRVAVDSRSYDTEEVYDFLTKHFLHWLEAMSLIGRAMEALAILKSLEEWLQHGQDHSLCDFVADAVRFILANLSVIEEAPLQIYASALVFAPTNSIVRSTFKSKAPIWLSLQPHMDDNWDACLSTLEGHSDLVNSVVFSHDSKLVASASSDDTVRIWNVEMGKCEQVLEGHSNAIKSGVFSHDSKLIASASWDKTVRIWNVSTGNCEQVLRGHSDTITSIIFSHDSKLMVSASSDRTVRIWNVEIGKAGHILEGHSELVESAIFSHDSKLVASVSDDETVRIWSVDTGKCEQVLSGHSGWVKAVVFSHDSKLAASASFDKTVRIWSVKTGKCETILGGHSDWVDSVVFSHNSKLVASASKDKTIRIWAVDTGKCEQVLEGHSGWVKSVVFSHDSKLVVSASWDKTVRIWSVGKGKCEQVLEGHSGFTNPAVFSYDSKLVASASWDKTVRIWRVEIDKSEHIREGYSNAVTSLDFSYDAKLIISASSYETVRIWRMDTGECGKVLEGHGGILSPTVFSHDSKMVASASDDHIVWIWNAETGKCEEVLDGHSGSVNSVAFSHDSKLVASTYWDETVRIWNVETRKCEQVLEGHSSSSKPVVFSHDSTMVALASDDETVQIWNVETGNCEQVLDGSSFDSVVFSYDSTMVASASVGETVPTSRNKTVRIWNAKTGECERVLEGHSDTVGLLVFSHDSTMVASAFLDRTVRIWDLKTGESKRVLEGHSYIIN</sequence>
<feature type="repeat" description="WD" evidence="3">
    <location>
        <begin position="1302"/>
        <end position="1343"/>
    </location>
</feature>
<dbReference type="PRINTS" id="PR00320">
    <property type="entry name" value="GPROTEINBRPT"/>
</dbReference>
<evidence type="ECO:0000313" key="6">
    <source>
        <dbReference type="EMBL" id="EXM16392.1"/>
    </source>
</evidence>
<dbReference type="PROSITE" id="PS50082">
    <property type="entry name" value="WD_REPEATS_2"/>
    <property type="match status" value="13"/>
</dbReference>
<feature type="repeat" description="WD" evidence="3">
    <location>
        <begin position="1086"/>
        <end position="1127"/>
    </location>
</feature>
<dbReference type="Pfam" id="PF24883">
    <property type="entry name" value="NPHP3_N"/>
    <property type="match status" value="1"/>
</dbReference>
<dbReference type="InterPro" id="IPR015943">
    <property type="entry name" value="WD40/YVTN_repeat-like_dom_sf"/>
</dbReference>
<evidence type="ECO:0000256" key="4">
    <source>
        <dbReference type="SAM" id="Coils"/>
    </source>
</evidence>
<feature type="repeat" description="WD" evidence="3">
    <location>
        <begin position="918"/>
        <end position="959"/>
    </location>
</feature>
<dbReference type="SUPFAM" id="SSF52540">
    <property type="entry name" value="P-loop containing nucleoside triphosphate hydrolases"/>
    <property type="match status" value="1"/>
</dbReference>
<feature type="repeat" description="WD" evidence="3">
    <location>
        <begin position="1128"/>
        <end position="1169"/>
    </location>
</feature>
<dbReference type="EMBL" id="JH658000">
    <property type="protein sequence ID" value="EXM16392.1"/>
    <property type="molecule type" value="Genomic_DNA"/>
</dbReference>
<evidence type="ECO:0000259" key="5">
    <source>
        <dbReference type="Pfam" id="PF24883"/>
    </source>
</evidence>
<name>X0L5S2_FUSOX</name>
<keyword evidence="4" id="KW-0175">Coiled coil</keyword>
<dbReference type="OrthoDB" id="538223at2759"/>
<reference evidence="6" key="2">
    <citation type="submission" date="2012-05" db="EMBL/GenBank/DDBJ databases">
        <title>The Genome Annotation of Fusarium oxysporum Cotton.</title>
        <authorList>
            <consortium name="The Broad Institute Genomics Platform"/>
            <person name="Ma L.-J."/>
            <person name="Corby-Kistler H."/>
            <person name="Broz K."/>
            <person name="Gale L.R."/>
            <person name="Jonkers W."/>
            <person name="O'Donnell K."/>
            <person name="Ploetz R."/>
            <person name="Steinberg C."/>
            <person name="Schwartz D.C."/>
            <person name="VanEtten H."/>
            <person name="Zhou S."/>
            <person name="Young S.K."/>
            <person name="Zeng Q."/>
            <person name="Gargeya S."/>
            <person name="Fitzgerald M."/>
            <person name="Abouelleil A."/>
            <person name="Alvarado L."/>
            <person name="Chapman S.B."/>
            <person name="Gainer-Dewar J."/>
            <person name="Goldberg J."/>
            <person name="Griggs A."/>
            <person name="Gujja S."/>
            <person name="Hansen M."/>
            <person name="Howarth C."/>
            <person name="Imamovic A."/>
            <person name="Ireland A."/>
            <person name="Larimer J."/>
            <person name="McCowan C."/>
            <person name="Murphy C."/>
            <person name="Pearson M."/>
            <person name="Poon T.W."/>
            <person name="Priest M."/>
            <person name="Roberts A."/>
            <person name="Saif S."/>
            <person name="Shea T."/>
            <person name="Sykes S."/>
            <person name="Wortman J."/>
            <person name="Nusbaum C."/>
            <person name="Birren B."/>
        </authorList>
    </citation>
    <scope>NUCLEOTIDE SEQUENCE</scope>
    <source>
        <strain evidence="6">25433</strain>
    </source>
</reference>
<dbReference type="InterPro" id="IPR027417">
    <property type="entry name" value="P-loop_NTPase"/>
</dbReference>
<dbReference type="Pfam" id="PF00400">
    <property type="entry name" value="WD40"/>
    <property type="match status" value="14"/>
</dbReference>